<accession>A0A0N7LS72</accession>
<dbReference type="OrthoDB" id="9763822at2"/>
<dbReference type="Gene3D" id="2.40.160.10">
    <property type="entry name" value="Porin"/>
    <property type="match status" value="1"/>
</dbReference>
<proteinExistence type="predicted"/>
<dbReference type="EMBL" id="CYPW01000024">
    <property type="protein sequence ID" value="CUH52812.1"/>
    <property type="molecule type" value="Genomic_DNA"/>
</dbReference>
<evidence type="ECO:0008006" key="4">
    <source>
        <dbReference type="Google" id="ProtNLM"/>
    </source>
</evidence>
<dbReference type="InterPro" id="IPR023614">
    <property type="entry name" value="Porin_dom_sf"/>
</dbReference>
<evidence type="ECO:0000313" key="2">
    <source>
        <dbReference type="EMBL" id="CUH52812.1"/>
    </source>
</evidence>
<dbReference type="InterPro" id="IPR045748">
    <property type="entry name" value="DcaP"/>
</dbReference>
<dbReference type="Proteomes" id="UP000054823">
    <property type="component" value="Unassembled WGS sequence"/>
</dbReference>
<evidence type="ECO:0000313" key="3">
    <source>
        <dbReference type="Proteomes" id="UP000054823"/>
    </source>
</evidence>
<keyword evidence="1" id="KW-0732">Signal</keyword>
<dbReference type="AlphaFoldDB" id="A0A0N7LS72"/>
<dbReference type="STRING" id="321267.SHM7688_02259"/>
<feature type="signal peptide" evidence="1">
    <location>
        <begin position="1"/>
        <end position="25"/>
    </location>
</feature>
<dbReference type="Pfam" id="PF19577">
    <property type="entry name" value="DcaP"/>
    <property type="match status" value="1"/>
</dbReference>
<sequence length="382" mass="40880">MSITRHHLLTVATLAIAATGTLAQAQDQGAQAELDALRARVEALEAGSEPRSTGSGDFNVGGTSVDIYGYLKSDFFYENDFRQGDSASVSAIGEPTNATDGSFGATARQSRLGFRTSTETGIGTVSGRLELDLFGSNGTAELRLRHASVQIGDHWLIGQDWTNFMPIGQFPTTVEFTGPVGISFARVPQIRYTHSWDNLTFSASIEENNAASNDPTFTSALSYDTDLFTARVAALTGSVLVGNTDIDQSGFTLSGAVRPWEGGLFQATYVDGEALGSILNGGGSAAVGGRANDVTGYTLEFRQDIGDRWNVGIAYGREEYDLATSTGALSFTELESLHLNAFYKVTDNLTLSAEYFIGERDDVNTGQTFDADRIQLAVQLNF</sequence>
<feature type="chain" id="PRO_5006015556" description="Porin" evidence="1">
    <location>
        <begin position="26"/>
        <end position="382"/>
    </location>
</feature>
<keyword evidence="3" id="KW-1185">Reference proteome</keyword>
<dbReference type="RefSeq" id="WP_058240013.1">
    <property type="nucleotide sequence ID" value="NZ_CYPW01000024.1"/>
</dbReference>
<organism evidence="2 3">
    <name type="scientific">Shimia marina</name>
    <dbReference type="NCBI Taxonomy" id="321267"/>
    <lineage>
        <taxon>Bacteria</taxon>
        <taxon>Pseudomonadati</taxon>
        <taxon>Pseudomonadota</taxon>
        <taxon>Alphaproteobacteria</taxon>
        <taxon>Rhodobacterales</taxon>
        <taxon>Roseobacteraceae</taxon>
    </lineage>
</organism>
<name>A0A0N7LS72_9RHOB</name>
<gene>
    <name evidence="2" type="ORF">SHM7688_02259</name>
</gene>
<reference evidence="2 3" key="1">
    <citation type="submission" date="2015-09" db="EMBL/GenBank/DDBJ databases">
        <authorList>
            <consortium name="Swine Surveillance"/>
        </authorList>
    </citation>
    <scope>NUCLEOTIDE SEQUENCE [LARGE SCALE GENOMIC DNA]</scope>
    <source>
        <strain evidence="2 3">CECT 7688</strain>
    </source>
</reference>
<dbReference type="SUPFAM" id="SSF56935">
    <property type="entry name" value="Porins"/>
    <property type="match status" value="1"/>
</dbReference>
<protein>
    <recommendedName>
        <fullName evidence="4">Porin</fullName>
    </recommendedName>
</protein>
<evidence type="ECO:0000256" key="1">
    <source>
        <dbReference type="SAM" id="SignalP"/>
    </source>
</evidence>